<organism evidence="4 5">
    <name type="scientific">Alteribacillus bidgolensis</name>
    <dbReference type="NCBI Taxonomy" id="930129"/>
    <lineage>
        <taxon>Bacteria</taxon>
        <taxon>Bacillati</taxon>
        <taxon>Bacillota</taxon>
        <taxon>Bacilli</taxon>
        <taxon>Bacillales</taxon>
        <taxon>Bacillaceae</taxon>
        <taxon>Alteribacillus</taxon>
    </lineage>
</organism>
<evidence type="ECO:0000313" key="4">
    <source>
        <dbReference type="EMBL" id="SDI50414.1"/>
    </source>
</evidence>
<evidence type="ECO:0000256" key="2">
    <source>
        <dbReference type="ARBA" id="ARBA00023141"/>
    </source>
</evidence>
<dbReference type="EMBL" id="FNDU01000008">
    <property type="protein sequence ID" value="SDI50414.1"/>
    <property type="molecule type" value="Genomic_DNA"/>
</dbReference>
<dbReference type="GO" id="GO:0009073">
    <property type="term" value="P:aromatic amino acid family biosynthetic process"/>
    <property type="evidence" value="ECO:0007669"/>
    <property type="project" value="UniProtKB-KW"/>
</dbReference>
<keyword evidence="5" id="KW-1185">Reference proteome</keyword>
<gene>
    <name evidence="4" type="ORF">SAMN05216352_108144</name>
</gene>
<dbReference type="GO" id="GO:0003856">
    <property type="term" value="F:3-dehydroquinate synthase activity"/>
    <property type="evidence" value="ECO:0007669"/>
    <property type="project" value="InterPro"/>
</dbReference>
<reference evidence="4 5" key="1">
    <citation type="submission" date="2016-10" db="EMBL/GenBank/DDBJ databases">
        <authorList>
            <person name="de Groot N.N."/>
        </authorList>
    </citation>
    <scope>NUCLEOTIDE SEQUENCE [LARGE SCALE GENOMIC DNA]</scope>
    <source>
        <strain evidence="5">P4B,CCM 7963,CECT 7998,DSM 25260,IBRC-M 10614,KCTC 13821</strain>
    </source>
</reference>
<dbReference type="RefSeq" id="WP_091586039.1">
    <property type="nucleotide sequence ID" value="NZ_FNDU01000008.1"/>
</dbReference>
<dbReference type="PANTHER" id="PTHR33563">
    <property type="match status" value="1"/>
</dbReference>
<keyword evidence="2" id="KW-0057">Aromatic amino acid biosynthesis</keyword>
<dbReference type="GO" id="GO:0008652">
    <property type="term" value="P:amino acid biosynthetic process"/>
    <property type="evidence" value="ECO:0007669"/>
    <property type="project" value="UniProtKB-KW"/>
</dbReference>
<dbReference type="InterPro" id="IPR002812">
    <property type="entry name" value="DHQS"/>
</dbReference>
<dbReference type="AlphaFoldDB" id="A0A1G8L3Z4"/>
<evidence type="ECO:0000313" key="5">
    <source>
        <dbReference type="Proteomes" id="UP000199017"/>
    </source>
</evidence>
<dbReference type="STRING" id="930129.SAMN05216352_108144"/>
<dbReference type="Pfam" id="PF26558">
    <property type="entry name" value="DHQS_2nd"/>
    <property type="match status" value="1"/>
</dbReference>
<dbReference type="Proteomes" id="UP000199017">
    <property type="component" value="Unassembled WGS sequence"/>
</dbReference>
<protein>
    <submittedName>
        <fullName evidence="4">3-dehydroquinate synthase II</fullName>
    </submittedName>
</protein>
<dbReference type="GO" id="GO:0016491">
    <property type="term" value="F:oxidoreductase activity"/>
    <property type="evidence" value="ECO:0007669"/>
    <property type="project" value="InterPro"/>
</dbReference>
<dbReference type="InterPro" id="IPR056179">
    <property type="entry name" value="DHQS_C"/>
</dbReference>
<sequence>MAADNRKDVSLTHGVVTKIKPAGLGTRVCIDCADLLTPTEGVLVGNTGYGYMLVLSENRSTDTYPPRPFRINAGGLHQYLFQDDQTVYLSELRGGNSLYIYNGSEQKEVPVGRVKMEKRELVRVELETEGTHISATLQYADSVSLLNKNHEVVSVKDLKEGDKIFCCIDEPGRHLGKKINEEINEY</sequence>
<evidence type="ECO:0000256" key="1">
    <source>
        <dbReference type="ARBA" id="ARBA00022605"/>
    </source>
</evidence>
<dbReference type="PANTHER" id="PTHR33563:SF1">
    <property type="entry name" value="3-DEHYDROQUINATE SYNTHASE"/>
    <property type="match status" value="1"/>
</dbReference>
<name>A0A1G8L3Z4_9BACI</name>
<feature type="domain" description="3-dehydroquinate synthase C-terminal" evidence="3">
    <location>
        <begin position="16"/>
        <end position="185"/>
    </location>
</feature>
<evidence type="ECO:0000259" key="3">
    <source>
        <dbReference type="Pfam" id="PF26558"/>
    </source>
</evidence>
<dbReference type="OrthoDB" id="2043123at2"/>
<keyword evidence="1" id="KW-0028">Amino-acid biosynthesis</keyword>
<proteinExistence type="predicted"/>
<accession>A0A1G8L3Z4</accession>